<keyword evidence="2" id="KW-1185">Reference proteome</keyword>
<evidence type="ECO:0000259" key="1">
    <source>
        <dbReference type="PROSITE" id="PS50994"/>
    </source>
</evidence>
<name>A0A914VR93_9BILA</name>
<dbReference type="PROSITE" id="PS50994">
    <property type="entry name" value="INTEGRASE"/>
    <property type="match status" value="1"/>
</dbReference>
<organism evidence="2 3">
    <name type="scientific">Plectus sambesii</name>
    <dbReference type="NCBI Taxonomy" id="2011161"/>
    <lineage>
        <taxon>Eukaryota</taxon>
        <taxon>Metazoa</taxon>
        <taxon>Ecdysozoa</taxon>
        <taxon>Nematoda</taxon>
        <taxon>Chromadorea</taxon>
        <taxon>Plectida</taxon>
        <taxon>Plectina</taxon>
        <taxon>Plectoidea</taxon>
        <taxon>Plectidae</taxon>
        <taxon>Plectus</taxon>
    </lineage>
</organism>
<proteinExistence type="predicted"/>
<dbReference type="Pfam" id="PF24764">
    <property type="entry name" value="rva_4"/>
    <property type="match status" value="1"/>
</dbReference>
<dbReference type="Proteomes" id="UP000887566">
    <property type="component" value="Unplaced"/>
</dbReference>
<evidence type="ECO:0000313" key="2">
    <source>
        <dbReference type="Proteomes" id="UP000887566"/>
    </source>
</evidence>
<dbReference type="PANTHER" id="PTHR46791:SF5">
    <property type="entry name" value="CLR5 DOMAIN-CONTAINING PROTEIN-RELATED"/>
    <property type="match status" value="1"/>
</dbReference>
<dbReference type="WBParaSite" id="PSAMB.scaffold2331size23827.g17379.t1">
    <property type="protein sequence ID" value="PSAMB.scaffold2331size23827.g17379.t1"/>
    <property type="gene ID" value="PSAMB.scaffold2331size23827.g17379"/>
</dbReference>
<dbReference type="InterPro" id="IPR058913">
    <property type="entry name" value="Integrase_dom_put"/>
</dbReference>
<dbReference type="InterPro" id="IPR001584">
    <property type="entry name" value="Integrase_cat-core"/>
</dbReference>
<dbReference type="PANTHER" id="PTHR46791">
    <property type="entry name" value="EXPRESSED PROTEIN"/>
    <property type="match status" value="1"/>
</dbReference>
<reference evidence="3" key="1">
    <citation type="submission" date="2022-11" db="UniProtKB">
        <authorList>
            <consortium name="WormBaseParasite"/>
        </authorList>
    </citation>
    <scope>IDENTIFICATION</scope>
</reference>
<feature type="domain" description="Integrase catalytic" evidence="1">
    <location>
        <begin position="124"/>
        <end position="283"/>
    </location>
</feature>
<accession>A0A914VR93</accession>
<sequence length="283" mass="32882">MTLLTWLNPDFVESLFHNQRLTIGQVQECLESLYPNARGLSVRSLKRYMQENDIYLRSSVSDEELREQVRIATMEVGGVLGRKKMQGYIRGKGVAASQQRITALQQEIAPIYAENRRKDLQRQVNPQPYYAPHFGYNIHFDQNEKLVEFGIVFVIAVDGKSSFITRGAVMPRKNNITIYQLVYGPSTEQYGLWDQLIADAGKEFLLAEFVQEYMKQLRIKPDGSQSTRDSFRQIRSTQNNRVERLWQEVNQMVGYPMKYALIFMEMAYMFDRTNPRGDESGPH</sequence>
<dbReference type="GO" id="GO:0015074">
    <property type="term" value="P:DNA integration"/>
    <property type="evidence" value="ECO:0007669"/>
    <property type="project" value="InterPro"/>
</dbReference>
<evidence type="ECO:0000313" key="3">
    <source>
        <dbReference type="WBParaSite" id="PSAMB.scaffold2331size23827.g17379.t1"/>
    </source>
</evidence>
<dbReference type="AlphaFoldDB" id="A0A914VR93"/>
<protein>
    <submittedName>
        <fullName evidence="3">Integrase catalytic domain-containing protein</fullName>
    </submittedName>
</protein>